<feature type="compositionally biased region" description="Acidic residues" evidence="1">
    <location>
        <begin position="104"/>
        <end position="115"/>
    </location>
</feature>
<protein>
    <submittedName>
        <fullName evidence="2">Uncharacterized protein</fullName>
    </submittedName>
</protein>
<comment type="caution">
    <text evidence="2">The sequence shown here is derived from an EMBL/GenBank/DDBJ whole genome shotgun (WGS) entry which is preliminary data.</text>
</comment>
<accession>K0RM68</accession>
<name>K0RM68_THAOC</name>
<feature type="compositionally biased region" description="Low complexity" evidence="1">
    <location>
        <begin position="159"/>
        <end position="172"/>
    </location>
</feature>
<feature type="region of interest" description="Disordered" evidence="1">
    <location>
        <begin position="1"/>
        <end position="178"/>
    </location>
</feature>
<organism evidence="2 3">
    <name type="scientific">Thalassiosira oceanica</name>
    <name type="common">Marine diatom</name>
    <dbReference type="NCBI Taxonomy" id="159749"/>
    <lineage>
        <taxon>Eukaryota</taxon>
        <taxon>Sar</taxon>
        <taxon>Stramenopiles</taxon>
        <taxon>Ochrophyta</taxon>
        <taxon>Bacillariophyta</taxon>
        <taxon>Coscinodiscophyceae</taxon>
        <taxon>Thalassiosirophycidae</taxon>
        <taxon>Thalassiosirales</taxon>
        <taxon>Thalassiosiraceae</taxon>
        <taxon>Thalassiosira</taxon>
    </lineage>
</organism>
<sequence>RGVRQELPVPLRAPRGRRPGQRGAKRRRGDGPPVDGGAGGDHGRRHARRGREVEERRPGAPDGRPGLTRDGRPGPGRGNAGGRGSRPGLLRQMSKSIRNFAGLDDLDLDTEDEEYGGGGGGRGGTNPRMPSKKGAGGGQRRDRRQLRRGPASPPRCSPGGAARETRAVAAAGPDCSGR</sequence>
<dbReference type="EMBL" id="AGNL01037873">
    <property type="protein sequence ID" value="EJK53389.1"/>
    <property type="molecule type" value="Genomic_DNA"/>
</dbReference>
<keyword evidence="3" id="KW-1185">Reference proteome</keyword>
<evidence type="ECO:0000256" key="1">
    <source>
        <dbReference type="SAM" id="MobiDB-lite"/>
    </source>
</evidence>
<reference evidence="2 3" key="1">
    <citation type="journal article" date="2012" name="Genome Biol.">
        <title>Genome and low-iron response of an oceanic diatom adapted to chronic iron limitation.</title>
        <authorList>
            <person name="Lommer M."/>
            <person name="Specht M."/>
            <person name="Roy A.S."/>
            <person name="Kraemer L."/>
            <person name="Andreson R."/>
            <person name="Gutowska M.A."/>
            <person name="Wolf J."/>
            <person name="Bergner S.V."/>
            <person name="Schilhabel M.B."/>
            <person name="Klostermeier U.C."/>
            <person name="Beiko R.G."/>
            <person name="Rosenstiel P."/>
            <person name="Hippler M."/>
            <person name="Laroche J."/>
        </authorList>
    </citation>
    <scope>NUCLEOTIDE SEQUENCE [LARGE SCALE GENOMIC DNA]</scope>
    <source>
        <strain evidence="2 3">CCMP1005</strain>
    </source>
</reference>
<feature type="compositionally biased region" description="Gly residues" evidence="1">
    <location>
        <begin position="73"/>
        <end position="85"/>
    </location>
</feature>
<gene>
    <name evidence="2" type="ORF">THAOC_27190</name>
</gene>
<dbReference type="AlphaFoldDB" id="K0RM68"/>
<proteinExistence type="predicted"/>
<feature type="non-terminal residue" evidence="2">
    <location>
        <position position="1"/>
    </location>
</feature>
<evidence type="ECO:0000313" key="2">
    <source>
        <dbReference type="EMBL" id="EJK53389.1"/>
    </source>
</evidence>
<feature type="compositionally biased region" description="Basic residues" evidence="1">
    <location>
        <begin position="14"/>
        <end position="28"/>
    </location>
</feature>
<dbReference type="Proteomes" id="UP000266841">
    <property type="component" value="Unassembled WGS sequence"/>
</dbReference>
<feature type="compositionally biased region" description="Basic and acidic residues" evidence="1">
    <location>
        <begin position="50"/>
        <end position="59"/>
    </location>
</feature>
<evidence type="ECO:0000313" key="3">
    <source>
        <dbReference type="Proteomes" id="UP000266841"/>
    </source>
</evidence>